<dbReference type="EMBL" id="JAHUTI010079384">
    <property type="protein sequence ID" value="MED6257623.1"/>
    <property type="molecule type" value="Genomic_DNA"/>
</dbReference>
<comment type="caution">
    <text evidence="2">The sequence shown here is derived from an EMBL/GenBank/DDBJ whole genome shotgun (WGS) entry which is preliminary data.</text>
</comment>
<dbReference type="Proteomes" id="UP001345963">
    <property type="component" value="Unassembled WGS sequence"/>
</dbReference>
<sequence length="131" mass="14419">MPQSHVFGASNRFTSSTDLYLAPSIFPSALIGFPSLLKKNGRCCQHHVSLHTLCVATHNVLRLGQKVKVWVHLKRASSYSCFLCLFISHMACGALPKGVLVRFVFTMTLFLSLSHKGQLQLTVALSTDSLT</sequence>
<protein>
    <submittedName>
        <fullName evidence="2">Uncharacterized protein</fullName>
    </submittedName>
</protein>
<reference evidence="2 3" key="1">
    <citation type="submission" date="2021-07" db="EMBL/GenBank/DDBJ databases">
        <authorList>
            <person name="Palmer J.M."/>
        </authorList>
    </citation>
    <scope>NUCLEOTIDE SEQUENCE [LARGE SCALE GENOMIC DNA]</scope>
    <source>
        <strain evidence="2 3">AT_MEX2019</strain>
        <tissue evidence="2">Muscle</tissue>
    </source>
</reference>
<evidence type="ECO:0000313" key="3">
    <source>
        <dbReference type="Proteomes" id="UP001345963"/>
    </source>
</evidence>
<feature type="transmembrane region" description="Helical" evidence="1">
    <location>
        <begin position="20"/>
        <end position="37"/>
    </location>
</feature>
<accession>A0ABU7C7B8</accession>
<keyword evidence="1" id="KW-0472">Membrane</keyword>
<evidence type="ECO:0000313" key="2">
    <source>
        <dbReference type="EMBL" id="MED6257623.1"/>
    </source>
</evidence>
<name>A0ABU7C7B8_9TELE</name>
<evidence type="ECO:0000256" key="1">
    <source>
        <dbReference type="SAM" id="Phobius"/>
    </source>
</evidence>
<gene>
    <name evidence="2" type="ORF">ATANTOWER_028263</name>
</gene>
<keyword evidence="3" id="KW-1185">Reference proteome</keyword>
<organism evidence="2 3">
    <name type="scientific">Ataeniobius toweri</name>
    <dbReference type="NCBI Taxonomy" id="208326"/>
    <lineage>
        <taxon>Eukaryota</taxon>
        <taxon>Metazoa</taxon>
        <taxon>Chordata</taxon>
        <taxon>Craniata</taxon>
        <taxon>Vertebrata</taxon>
        <taxon>Euteleostomi</taxon>
        <taxon>Actinopterygii</taxon>
        <taxon>Neopterygii</taxon>
        <taxon>Teleostei</taxon>
        <taxon>Neoteleostei</taxon>
        <taxon>Acanthomorphata</taxon>
        <taxon>Ovalentaria</taxon>
        <taxon>Atherinomorphae</taxon>
        <taxon>Cyprinodontiformes</taxon>
        <taxon>Goodeidae</taxon>
        <taxon>Ataeniobius</taxon>
    </lineage>
</organism>
<proteinExistence type="predicted"/>
<keyword evidence="1" id="KW-1133">Transmembrane helix</keyword>
<feature type="transmembrane region" description="Helical" evidence="1">
    <location>
        <begin position="82"/>
        <end position="105"/>
    </location>
</feature>
<keyword evidence="1" id="KW-0812">Transmembrane</keyword>